<keyword evidence="2" id="KW-0479">Metal-binding</keyword>
<dbReference type="GO" id="GO:0003676">
    <property type="term" value="F:nucleic acid binding"/>
    <property type="evidence" value="ECO:0007669"/>
    <property type="project" value="InterPro"/>
</dbReference>
<evidence type="ECO:0000259" key="3">
    <source>
        <dbReference type="PROSITE" id="PS50158"/>
    </source>
</evidence>
<name>A0A6A4HGX8_9AGAR</name>
<dbReference type="GO" id="GO:0006397">
    <property type="term" value="P:mRNA processing"/>
    <property type="evidence" value="ECO:0007669"/>
    <property type="project" value="UniProtKB-KW"/>
</dbReference>
<gene>
    <name evidence="4" type="ORF">BT96DRAFT_825099</name>
</gene>
<keyword evidence="2" id="KW-0863">Zinc-finger</keyword>
<keyword evidence="2" id="KW-0862">Zinc</keyword>
<evidence type="ECO:0000256" key="2">
    <source>
        <dbReference type="PROSITE-ProRule" id="PRU00047"/>
    </source>
</evidence>
<dbReference type="OrthoDB" id="3265539at2759"/>
<sequence>MSAWIGAVKTLAFEMEESGSPITDLDIIIAMTLGLPVSYKNFISSLDTIPPSEFTIETVVTRLLNEEINQLNHSQKPNSGSADPNNVALIAASADGVVCFFCDKRGHFKSDCPEKKKWENSKKINGAAHTVEDDPLDFGYD</sequence>
<keyword evidence="1" id="KW-0507">mRNA processing</keyword>
<dbReference type="Pfam" id="PF14223">
    <property type="entry name" value="Retrotran_gag_2"/>
    <property type="match status" value="1"/>
</dbReference>
<dbReference type="SMART" id="SM00343">
    <property type="entry name" value="ZnF_C2HC"/>
    <property type="match status" value="1"/>
</dbReference>
<protein>
    <recommendedName>
        <fullName evidence="3">CCHC-type domain-containing protein</fullName>
    </recommendedName>
</protein>
<dbReference type="EMBL" id="ML769518">
    <property type="protein sequence ID" value="KAE9396165.1"/>
    <property type="molecule type" value="Genomic_DNA"/>
</dbReference>
<dbReference type="InterPro" id="IPR036875">
    <property type="entry name" value="Znf_CCHC_sf"/>
</dbReference>
<evidence type="ECO:0000313" key="5">
    <source>
        <dbReference type="Proteomes" id="UP000799118"/>
    </source>
</evidence>
<accession>A0A6A4HGX8</accession>
<dbReference type="PROSITE" id="PS50158">
    <property type="entry name" value="ZF_CCHC"/>
    <property type="match status" value="1"/>
</dbReference>
<reference evidence="4" key="1">
    <citation type="journal article" date="2019" name="Environ. Microbiol.">
        <title>Fungal ecological strategies reflected in gene transcription - a case study of two litter decomposers.</title>
        <authorList>
            <person name="Barbi F."/>
            <person name="Kohler A."/>
            <person name="Barry K."/>
            <person name="Baskaran P."/>
            <person name="Daum C."/>
            <person name="Fauchery L."/>
            <person name="Ihrmark K."/>
            <person name="Kuo A."/>
            <person name="LaButti K."/>
            <person name="Lipzen A."/>
            <person name="Morin E."/>
            <person name="Grigoriev I.V."/>
            <person name="Henrissat B."/>
            <person name="Lindahl B."/>
            <person name="Martin F."/>
        </authorList>
    </citation>
    <scope>NUCLEOTIDE SEQUENCE</scope>
    <source>
        <strain evidence="4">JB14</strain>
    </source>
</reference>
<organism evidence="4 5">
    <name type="scientific">Gymnopus androsaceus JB14</name>
    <dbReference type="NCBI Taxonomy" id="1447944"/>
    <lineage>
        <taxon>Eukaryota</taxon>
        <taxon>Fungi</taxon>
        <taxon>Dikarya</taxon>
        <taxon>Basidiomycota</taxon>
        <taxon>Agaricomycotina</taxon>
        <taxon>Agaricomycetes</taxon>
        <taxon>Agaricomycetidae</taxon>
        <taxon>Agaricales</taxon>
        <taxon>Marasmiineae</taxon>
        <taxon>Omphalotaceae</taxon>
        <taxon>Gymnopus</taxon>
    </lineage>
</organism>
<dbReference type="AlphaFoldDB" id="A0A6A4HGX8"/>
<feature type="domain" description="CCHC-type" evidence="3">
    <location>
        <begin position="99"/>
        <end position="114"/>
    </location>
</feature>
<dbReference type="Pfam" id="PF00098">
    <property type="entry name" value="zf-CCHC"/>
    <property type="match status" value="1"/>
</dbReference>
<dbReference type="Proteomes" id="UP000799118">
    <property type="component" value="Unassembled WGS sequence"/>
</dbReference>
<dbReference type="GO" id="GO:0008270">
    <property type="term" value="F:zinc ion binding"/>
    <property type="evidence" value="ECO:0007669"/>
    <property type="project" value="UniProtKB-KW"/>
</dbReference>
<evidence type="ECO:0000313" key="4">
    <source>
        <dbReference type="EMBL" id="KAE9396165.1"/>
    </source>
</evidence>
<evidence type="ECO:0000256" key="1">
    <source>
        <dbReference type="ARBA" id="ARBA00022664"/>
    </source>
</evidence>
<dbReference type="SUPFAM" id="SSF57756">
    <property type="entry name" value="Retrovirus zinc finger-like domains"/>
    <property type="match status" value="1"/>
</dbReference>
<dbReference type="InterPro" id="IPR001878">
    <property type="entry name" value="Znf_CCHC"/>
</dbReference>
<keyword evidence="5" id="KW-1185">Reference proteome</keyword>
<dbReference type="Gene3D" id="4.10.60.10">
    <property type="entry name" value="Zinc finger, CCHC-type"/>
    <property type="match status" value="1"/>
</dbReference>
<proteinExistence type="predicted"/>